<evidence type="ECO:0000313" key="1">
    <source>
        <dbReference type="EMBL" id="RAN62200.1"/>
    </source>
</evidence>
<gene>
    <name evidence="1" type="ORF">B8A44_07970</name>
</gene>
<name>A0A328KLU1_9LACT</name>
<protein>
    <recommendedName>
        <fullName evidence="3">BetR domain protein</fullName>
    </recommendedName>
</protein>
<comment type="caution">
    <text evidence="1">The sequence shown here is derived from an EMBL/GenBank/DDBJ whole genome shotgun (WGS) entry which is preliminary data.</text>
</comment>
<proteinExistence type="predicted"/>
<accession>A0A328KLU1</accession>
<evidence type="ECO:0000313" key="2">
    <source>
        <dbReference type="Proteomes" id="UP000249099"/>
    </source>
</evidence>
<dbReference type="Proteomes" id="UP000249099">
    <property type="component" value="Unassembled WGS sequence"/>
</dbReference>
<sequence length="75" mass="8616">MDSNLLKGTLMINGYSVSKLVDEMEENGVKISKSSFYKKLREENEFTAREIKTITEIIGLSQDEVYSIFFKELVS</sequence>
<evidence type="ECO:0008006" key="3">
    <source>
        <dbReference type="Google" id="ProtNLM"/>
    </source>
</evidence>
<reference evidence="1 2" key="1">
    <citation type="submission" date="2017-03" db="EMBL/GenBank/DDBJ databases">
        <title>wgs assembly of Dolosigranulum pigrum KPL CDC strains.</title>
        <authorList>
            <person name="Brugger S.D."/>
            <person name="Pettigrew M."/>
            <person name="Kong Y."/>
            <person name="Lemon K.P."/>
        </authorList>
    </citation>
    <scope>NUCLEOTIDE SEQUENCE [LARGE SCALE GENOMIC DNA]</scope>
    <source>
        <strain evidence="1 2">KPL1931_CDC4294-98</strain>
    </source>
</reference>
<dbReference type="AlphaFoldDB" id="A0A328KLU1"/>
<organism evidence="1 2">
    <name type="scientific">Dolosigranulum pigrum</name>
    <dbReference type="NCBI Taxonomy" id="29394"/>
    <lineage>
        <taxon>Bacteria</taxon>
        <taxon>Bacillati</taxon>
        <taxon>Bacillota</taxon>
        <taxon>Bacilli</taxon>
        <taxon>Lactobacillales</taxon>
        <taxon>Carnobacteriaceae</taxon>
        <taxon>Dolosigranulum</taxon>
    </lineage>
</organism>
<dbReference type="EMBL" id="NAQV01000026">
    <property type="protein sequence ID" value="RAN62200.1"/>
    <property type="molecule type" value="Genomic_DNA"/>
</dbReference>
<dbReference type="RefSeq" id="WP_112790423.1">
    <property type="nucleotide sequence ID" value="NZ_CAJHJL010000005.1"/>
</dbReference>